<comment type="caution">
    <text evidence="1">The sequence shown here is derived from an EMBL/GenBank/DDBJ whole genome shotgun (WGS) entry which is preliminary data.</text>
</comment>
<dbReference type="Gene3D" id="3.90.180.10">
    <property type="entry name" value="Medium-chain alcohol dehydrogenases, catalytic domain"/>
    <property type="match status" value="1"/>
</dbReference>
<dbReference type="InterPro" id="IPR011032">
    <property type="entry name" value="GroES-like_sf"/>
</dbReference>
<dbReference type="RefSeq" id="WP_336406352.1">
    <property type="nucleotide sequence ID" value="NZ_JBAPLU010000054.1"/>
</dbReference>
<protein>
    <submittedName>
        <fullName evidence="1">Zn-dependent oxidoreductase</fullName>
    </submittedName>
</protein>
<sequence length="54" mass="5897">MRAVQITRFGGPEVLDVVDLPDPTHGDGEQLYRVSASGVNYADTHQGRTAQRTL</sequence>
<accession>A0ABU8DZI7</accession>
<evidence type="ECO:0000313" key="1">
    <source>
        <dbReference type="EMBL" id="MEI4274240.1"/>
    </source>
</evidence>
<reference evidence="1 2" key="1">
    <citation type="submission" date="2024-03" db="EMBL/GenBank/DDBJ databases">
        <title>Draft genome sequence of Klenkia sp. LSe6-5.</title>
        <authorList>
            <person name="Duangmal K."/>
            <person name="Chantavorakit T."/>
        </authorList>
    </citation>
    <scope>NUCLEOTIDE SEQUENCE [LARGE SCALE GENOMIC DNA]</scope>
    <source>
        <strain evidence="1 2">LSe6-5</strain>
    </source>
</reference>
<keyword evidence="2" id="KW-1185">Reference proteome</keyword>
<gene>
    <name evidence="1" type="ORF">TEK04_21175</name>
</gene>
<proteinExistence type="predicted"/>
<dbReference type="Proteomes" id="UP001361570">
    <property type="component" value="Unassembled WGS sequence"/>
</dbReference>
<evidence type="ECO:0000313" key="2">
    <source>
        <dbReference type="Proteomes" id="UP001361570"/>
    </source>
</evidence>
<dbReference type="EMBL" id="JBAPLU010000054">
    <property type="protein sequence ID" value="MEI4274240.1"/>
    <property type="molecule type" value="Genomic_DNA"/>
</dbReference>
<organism evidence="1 2">
    <name type="scientific">Klenkia sesuvii</name>
    <dbReference type="NCBI Taxonomy" id="3103137"/>
    <lineage>
        <taxon>Bacteria</taxon>
        <taxon>Bacillati</taxon>
        <taxon>Actinomycetota</taxon>
        <taxon>Actinomycetes</taxon>
        <taxon>Geodermatophilales</taxon>
        <taxon>Geodermatophilaceae</taxon>
        <taxon>Klenkia</taxon>
    </lineage>
</organism>
<dbReference type="SUPFAM" id="SSF50129">
    <property type="entry name" value="GroES-like"/>
    <property type="match status" value="1"/>
</dbReference>
<name>A0ABU8DZI7_9ACTN</name>